<dbReference type="InterPro" id="IPR053156">
    <property type="entry name" value="T6SS_TssM-like"/>
</dbReference>
<dbReference type="AlphaFoldDB" id="A0A377NE72"/>
<dbReference type="PANTHER" id="PTHR36153">
    <property type="entry name" value="INNER MEMBRANE PROTEIN-RELATED"/>
    <property type="match status" value="1"/>
</dbReference>
<dbReference type="EMBL" id="UGGO01000001">
    <property type="protein sequence ID" value="STQ44417.1"/>
    <property type="molecule type" value="Genomic_DNA"/>
</dbReference>
<evidence type="ECO:0000256" key="1">
    <source>
        <dbReference type="SAM" id="Phobius"/>
    </source>
</evidence>
<protein>
    <submittedName>
        <fullName evidence="2">Uncharacterized protein conserved in bacteria</fullName>
    </submittedName>
</protein>
<sequence length="336" mass="38323">MKRIALPIKKPEVWFWIIALVFLLTGALLCWLVWQHPEQVGLMPNTPQQDRWLTGLMVGTGVLACCALLTYAGTRLSGKKHFDEIRQQAQGDDIPKPEKVEKDKSQNEMVLLKRHLRLRYGLFWRNKVRLLMVMGETEQVAALAPTLATQGWLEGQRTLLIFGGSLHEEGDHSRLAEWRKLRRTRPLDGIVWALADGQSRNAKWVDDGLRSLEKIGDTLRYQPAVYLWQVIAGETEGLARAEQSIGAIFPAKMSPKSIESQLKSLTPRLREQGLQQVFVEQQHDFLLRFAQSLESGTAAYWGKILHPVARQLRQTHSFTRLDVQPTDITSGPRRRP</sequence>
<keyword evidence="1" id="KW-0812">Transmembrane</keyword>
<feature type="transmembrane region" description="Helical" evidence="1">
    <location>
        <begin position="54"/>
        <end position="72"/>
    </location>
</feature>
<accession>A0A377NE72</accession>
<keyword evidence="1" id="KW-0472">Membrane</keyword>
<organism evidence="2 3">
    <name type="scientific">Ewingella americana</name>
    <dbReference type="NCBI Taxonomy" id="41202"/>
    <lineage>
        <taxon>Bacteria</taxon>
        <taxon>Pseudomonadati</taxon>
        <taxon>Pseudomonadota</taxon>
        <taxon>Gammaproteobacteria</taxon>
        <taxon>Enterobacterales</taxon>
        <taxon>Yersiniaceae</taxon>
        <taxon>Ewingella</taxon>
    </lineage>
</organism>
<reference evidence="2 3" key="1">
    <citation type="submission" date="2018-06" db="EMBL/GenBank/DDBJ databases">
        <authorList>
            <consortium name="Pathogen Informatics"/>
            <person name="Doyle S."/>
        </authorList>
    </citation>
    <scope>NUCLEOTIDE SEQUENCE [LARGE SCALE GENOMIC DNA]</scope>
    <source>
        <strain evidence="2 3">NCTC12157</strain>
    </source>
</reference>
<evidence type="ECO:0000313" key="3">
    <source>
        <dbReference type="Proteomes" id="UP000254304"/>
    </source>
</evidence>
<dbReference type="PANTHER" id="PTHR36153:SF1">
    <property type="entry name" value="TYPE VI SECRETION SYSTEM COMPONENT TSSM1"/>
    <property type="match status" value="1"/>
</dbReference>
<dbReference type="Proteomes" id="UP000254304">
    <property type="component" value="Unassembled WGS sequence"/>
</dbReference>
<name>A0A377NE72_9GAMM</name>
<feature type="transmembrane region" description="Helical" evidence="1">
    <location>
        <begin position="12"/>
        <end position="34"/>
    </location>
</feature>
<gene>
    <name evidence="2" type="ORF">NCTC12157_02137</name>
</gene>
<proteinExistence type="predicted"/>
<evidence type="ECO:0000313" key="2">
    <source>
        <dbReference type="EMBL" id="STQ44417.1"/>
    </source>
</evidence>
<keyword evidence="1" id="KW-1133">Transmembrane helix</keyword>